<dbReference type="Pfam" id="PF11578">
    <property type="entry name" value="DUF3237"/>
    <property type="match status" value="1"/>
</dbReference>
<evidence type="ECO:0000256" key="1">
    <source>
        <dbReference type="SAM" id="SignalP"/>
    </source>
</evidence>
<accession>A0A9P6AR24</accession>
<dbReference type="OrthoDB" id="5231894at2759"/>
<sequence>MFSIFRTLFFLGALSYAACSPLSMISRTPRSAPLPPPEFELVFICNLFFDIPSDFSIVTPKWTRVTLPITGGNWTTPEGKLIATVVPGIGGEWGKVDASGTLFVDSVYFVQFVHDKKYAYSYLDGYGVPSISDNGRAIIETDSPKYAGLNNITFFAPGILTEGLLVSPHWAPVNNLG</sequence>
<evidence type="ECO:0000313" key="3">
    <source>
        <dbReference type="Proteomes" id="UP000886523"/>
    </source>
</evidence>
<comment type="caution">
    <text evidence="2">The sequence shown here is derived from an EMBL/GenBank/DDBJ whole genome shotgun (WGS) entry which is preliminary data.</text>
</comment>
<feature type="chain" id="PRO_5040301880" evidence="1">
    <location>
        <begin position="20"/>
        <end position="177"/>
    </location>
</feature>
<reference evidence="2" key="1">
    <citation type="journal article" date="2020" name="Nat. Commun.">
        <title>Large-scale genome sequencing of mycorrhizal fungi provides insights into the early evolution of symbiotic traits.</title>
        <authorList>
            <person name="Miyauchi S."/>
            <person name="Kiss E."/>
            <person name="Kuo A."/>
            <person name="Drula E."/>
            <person name="Kohler A."/>
            <person name="Sanchez-Garcia M."/>
            <person name="Morin E."/>
            <person name="Andreopoulos B."/>
            <person name="Barry K.W."/>
            <person name="Bonito G."/>
            <person name="Buee M."/>
            <person name="Carver A."/>
            <person name="Chen C."/>
            <person name="Cichocki N."/>
            <person name="Clum A."/>
            <person name="Culley D."/>
            <person name="Crous P.W."/>
            <person name="Fauchery L."/>
            <person name="Girlanda M."/>
            <person name="Hayes R.D."/>
            <person name="Keri Z."/>
            <person name="LaButti K."/>
            <person name="Lipzen A."/>
            <person name="Lombard V."/>
            <person name="Magnuson J."/>
            <person name="Maillard F."/>
            <person name="Murat C."/>
            <person name="Nolan M."/>
            <person name="Ohm R.A."/>
            <person name="Pangilinan J."/>
            <person name="Pereira M.F."/>
            <person name="Perotto S."/>
            <person name="Peter M."/>
            <person name="Pfister S."/>
            <person name="Riley R."/>
            <person name="Sitrit Y."/>
            <person name="Stielow J.B."/>
            <person name="Szollosi G."/>
            <person name="Zifcakova L."/>
            <person name="Stursova M."/>
            <person name="Spatafora J.W."/>
            <person name="Tedersoo L."/>
            <person name="Vaario L.M."/>
            <person name="Yamada A."/>
            <person name="Yan M."/>
            <person name="Wang P."/>
            <person name="Xu J."/>
            <person name="Bruns T."/>
            <person name="Baldrian P."/>
            <person name="Vilgalys R."/>
            <person name="Dunand C."/>
            <person name="Henrissat B."/>
            <person name="Grigoriev I.V."/>
            <person name="Hibbett D."/>
            <person name="Nagy L.G."/>
            <person name="Martin F.M."/>
        </authorList>
    </citation>
    <scope>NUCLEOTIDE SEQUENCE</scope>
    <source>
        <strain evidence="2">UP504</strain>
    </source>
</reference>
<name>A0A9P6AR24_9AGAM</name>
<keyword evidence="3" id="KW-1185">Reference proteome</keyword>
<protein>
    <submittedName>
        <fullName evidence="2">Uncharacterized protein</fullName>
    </submittedName>
</protein>
<dbReference type="Proteomes" id="UP000886523">
    <property type="component" value="Unassembled WGS sequence"/>
</dbReference>
<keyword evidence="1" id="KW-0732">Signal</keyword>
<feature type="signal peptide" evidence="1">
    <location>
        <begin position="1"/>
        <end position="19"/>
    </location>
</feature>
<organism evidence="2 3">
    <name type="scientific">Hydnum rufescens UP504</name>
    <dbReference type="NCBI Taxonomy" id="1448309"/>
    <lineage>
        <taxon>Eukaryota</taxon>
        <taxon>Fungi</taxon>
        <taxon>Dikarya</taxon>
        <taxon>Basidiomycota</taxon>
        <taxon>Agaricomycotina</taxon>
        <taxon>Agaricomycetes</taxon>
        <taxon>Cantharellales</taxon>
        <taxon>Hydnaceae</taxon>
        <taxon>Hydnum</taxon>
    </lineage>
</organism>
<gene>
    <name evidence="2" type="ORF">BS47DRAFT_1348091</name>
</gene>
<dbReference type="EMBL" id="MU129017">
    <property type="protein sequence ID" value="KAF9510395.1"/>
    <property type="molecule type" value="Genomic_DNA"/>
</dbReference>
<dbReference type="AlphaFoldDB" id="A0A9P6AR24"/>
<dbReference type="Gene3D" id="2.40.160.20">
    <property type="match status" value="1"/>
</dbReference>
<evidence type="ECO:0000313" key="2">
    <source>
        <dbReference type="EMBL" id="KAF9510395.1"/>
    </source>
</evidence>
<proteinExistence type="predicted"/>